<organism evidence="2 3">
    <name type="scientific">Morchella conica CCBAS932</name>
    <dbReference type="NCBI Taxonomy" id="1392247"/>
    <lineage>
        <taxon>Eukaryota</taxon>
        <taxon>Fungi</taxon>
        <taxon>Dikarya</taxon>
        <taxon>Ascomycota</taxon>
        <taxon>Pezizomycotina</taxon>
        <taxon>Pezizomycetes</taxon>
        <taxon>Pezizales</taxon>
        <taxon>Morchellaceae</taxon>
        <taxon>Morchella</taxon>
    </lineage>
</organism>
<keyword evidence="1" id="KW-0812">Transmembrane</keyword>
<feature type="transmembrane region" description="Helical" evidence="1">
    <location>
        <begin position="20"/>
        <end position="48"/>
    </location>
</feature>
<evidence type="ECO:0000256" key="1">
    <source>
        <dbReference type="SAM" id="Phobius"/>
    </source>
</evidence>
<dbReference type="EMBL" id="ML119127">
    <property type="protein sequence ID" value="RPB12709.1"/>
    <property type="molecule type" value="Genomic_DNA"/>
</dbReference>
<protein>
    <submittedName>
        <fullName evidence="2">Uncharacterized protein</fullName>
    </submittedName>
</protein>
<dbReference type="Proteomes" id="UP000277580">
    <property type="component" value="Unassembled WGS sequence"/>
</dbReference>
<accession>A0A3N4KTH0</accession>
<dbReference type="InParanoid" id="A0A3N4KTH0"/>
<gene>
    <name evidence="2" type="ORF">P167DRAFT_574076</name>
</gene>
<keyword evidence="1" id="KW-0472">Membrane</keyword>
<evidence type="ECO:0000313" key="2">
    <source>
        <dbReference type="EMBL" id="RPB12709.1"/>
    </source>
</evidence>
<keyword evidence="3" id="KW-1185">Reference proteome</keyword>
<reference evidence="2 3" key="1">
    <citation type="journal article" date="2018" name="Nat. Ecol. Evol.">
        <title>Pezizomycetes genomes reveal the molecular basis of ectomycorrhizal truffle lifestyle.</title>
        <authorList>
            <person name="Murat C."/>
            <person name="Payen T."/>
            <person name="Noel B."/>
            <person name="Kuo A."/>
            <person name="Morin E."/>
            <person name="Chen J."/>
            <person name="Kohler A."/>
            <person name="Krizsan K."/>
            <person name="Balestrini R."/>
            <person name="Da Silva C."/>
            <person name="Montanini B."/>
            <person name="Hainaut M."/>
            <person name="Levati E."/>
            <person name="Barry K.W."/>
            <person name="Belfiori B."/>
            <person name="Cichocki N."/>
            <person name="Clum A."/>
            <person name="Dockter R.B."/>
            <person name="Fauchery L."/>
            <person name="Guy J."/>
            <person name="Iotti M."/>
            <person name="Le Tacon F."/>
            <person name="Lindquist E.A."/>
            <person name="Lipzen A."/>
            <person name="Malagnac F."/>
            <person name="Mello A."/>
            <person name="Molinier V."/>
            <person name="Miyauchi S."/>
            <person name="Poulain J."/>
            <person name="Riccioni C."/>
            <person name="Rubini A."/>
            <person name="Sitrit Y."/>
            <person name="Splivallo R."/>
            <person name="Traeger S."/>
            <person name="Wang M."/>
            <person name="Zifcakova L."/>
            <person name="Wipf D."/>
            <person name="Zambonelli A."/>
            <person name="Paolocci F."/>
            <person name="Nowrousian M."/>
            <person name="Ottonello S."/>
            <person name="Baldrian P."/>
            <person name="Spatafora J.W."/>
            <person name="Henrissat B."/>
            <person name="Nagy L.G."/>
            <person name="Aury J.M."/>
            <person name="Wincker P."/>
            <person name="Grigoriev I.V."/>
            <person name="Bonfante P."/>
            <person name="Martin F.M."/>
        </authorList>
    </citation>
    <scope>NUCLEOTIDE SEQUENCE [LARGE SCALE GENOMIC DNA]</scope>
    <source>
        <strain evidence="2 3">CCBAS932</strain>
    </source>
</reference>
<keyword evidence="1" id="KW-1133">Transmembrane helix</keyword>
<proteinExistence type="predicted"/>
<sequence>MAPLPPTYQDPKLAKLPWMVSSGVAFVIIFGTLAIISCILCVSYWYYVKCKNWDAFHKKLSKQWRNVKLWFCCQYVRHPKHPENDCHLFTGPDRLSGRPNWSLANPSGNAPGENENREALRRAGLVV</sequence>
<evidence type="ECO:0000313" key="3">
    <source>
        <dbReference type="Proteomes" id="UP000277580"/>
    </source>
</evidence>
<dbReference type="AlphaFoldDB" id="A0A3N4KTH0"/>
<name>A0A3N4KTH0_9PEZI</name>